<feature type="compositionally biased region" description="Low complexity" evidence="6">
    <location>
        <begin position="157"/>
        <end position="172"/>
    </location>
</feature>
<evidence type="ECO:0000256" key="4">
    <source>
        <dbReference type="ARBA" id="ARBA00022701"/>
    </source>
</evidence>
<feature type="region of interest" description="Disordered" evidence="6">
    <location>
        <begin position="1"/>
        <end position="77"/>
    </location>
</feature>
<sequence>METSPRTKSAHKLVKSQSAVQSGNAAARGGVRYSPPHQAIKSPSWSRDEVKERLVEKSKVSQKTPAKENTKSQDFKLHTQERAVKRAMFNYEVATKFYIIEYQKKKVERIHKMIEEEEVRMLRKEMIPRAQLMPFFDKPFFPQRPNRRLTVPREPSSHMIGSKCSSSSISCS</sequence>
<dbReference type="GO" id="GO:0005880">
    <property type="term" value="C:nuclear microtubule"/>
    <property type="evidence" value="ECO:0007669"/>
    <property type="project" value="TreeGrafter"/>
</dbReference>
<feature type="compositionally biased region" description="Polar residues" evidence="6">
    <location>
        <begin position="15"/>
        <end position="24"/>
    </location>
</feature>
<comment type="subcellular location">
    <subcellularLocation>
        <location evidence="1">Cytoplasm</location>
        <location evidence="1">Cytoskeleton</location>
    </subcellularLocation>
</comment>
<dbReference type="InterPro" id="IPR027329">
    <property type="entry name" value="TPX2_C"/>
</dbReference>
<keyword evidence="9" id="KW-1185">Reference proteome</keyword>
<protein>
    <recommendedName>
        <fullName evidence="7">TPX2 C-terminal domain-containing protein</fullName>
    </recommendedName>
</protein>
<dbReference type="GO" id="GO:0030295">
    <property type="term" value="F:protein kinase activator activity"/>
    <property type="evidence" value="ECO:0007669"/>
    <property type="project" value="TreeGrafter"/>
</dbReference>
<dbReference type="AlphaFoldDB" id="A0AAV6J369"/>
<evidence type="ECO:0000256" key="6">
    <source>
        <dbReference type="SAM" id="MobiDB-lite"/>
    </source>
</evidence>
<comment type="similarity">
    <text evidence="2">Belongs to the TPX2 family.</text>
</comment>
<feature type="domain" description="TPX2 C-terminal" evidence="7">
    <location>
        <begin position="75"/>
        <end position="150"/>
    </location>
</feature>
<dbReference type="Proteomes" id="UP000823749">
    <property type="component" value="Chromosome 8"/>
</dbReference>
<evidence type="ECO:0000256" key="1">
    <source>
        <dbReference type="ARBA" id="ARBA00004245"/>
    </source>
</evidence>
<proteinExistence type="inferred from homology"/>
<organism evidence="8 9">
    <name type="scientific">Rhododendron griersonianum</name>
    <dbReference type="NCBI Taxonomy" id="479676"/>
    <lineage>
        <taxon>Eukaryota</taxon>
        <taxon>Viridiplantae</taxon>
        <taxon>Streptophyta</taxon>
        <taxon>Embryophyta</taxon>
        <taxon>Tracheophyta</taxon>
        <taxon>Spermatophyta</taxon>
        <taxon>Magnoliopsida</taxon>
        <taxon>eudicotyledons</taxon>
        <taxon>Gunneridae</taxon>
        <taxon>Pentapetalae</taxon>
        <taxon>asterids</taxon>
        <taxon>Ericales</taxon>
        <taxon>Ericaceae</taxon>
        <taxon>Ericoideae</taxon>
        <taxon>Rhodoreae</taxon>
        <taxon>Rhododendron</taxon>
    </lineage>
</organism>
<keyword evidence="5" id="KW-0206">Cytoskeleton</keyword>
<feature type="compositionally biased region" description="Basic and acidic residues" evidence="6">
    <location>
        <begin position="46"/>
        <end position="77"/>
    </location>
</feature>
<dbReference type="GO" id="GO:0008017">
    <property type="term" value="F:microtubule binding"/>
    <property type="evidence" value="ECO:0007669"/>
    <property type="project" value="TreeGrafter"/>
</dbReference>
<dbReference type="Pfam" id="PF06886">
    <property type="entry name" value="TPX2"/>
    <property type="match status" value="1"/>
</dbReference>
<evidence type="ECO:0000313" key="8">
    <source>
        <dbReference type="EMBL" id="KAG5534373.1"/>
    </source>
</evidence>
<dbReference type="PANTHER" id="PTHR14326:SF39">
    <property type="entry name" value="TPX2 (TARGETING PROTEIN FOR XKLP2) PROTEIN FAMILY"/>
    <property type="match status" value="1"/>
</dbReference>
<dbReference type="InterPro" id="IPR009675">
    <property type="entry name" value="TPX2_fam"/>
</dbReference>
<dbReference type="GO" id="GO:0005819">
    <property type="term" value="C:spindle"/>
    <property type="evidence" value="ECO:0007669"/>
    <property type="project" value="InterPro"/>
</dbReference>
<feature type="region of interest" description="Disordered" evidence="6">
    <location>
        <begin position="149"/>
        <end position="172"/>
    </location>
</feature>
<accession>A0AAV6J369</accession>
<dbReference type="PANTHER" id="PTHR14326">
    <property type="entry name" value="TARGETING PROTEIN FOR XKLP2"/>
    <property type="match status" value="1"/>
</dbReference>
<name>A0AAV6J369_9ERIC</name>
<evidence type="ECO:0000256" key="5">
    <source>
        <dbReference type="ARBA" id="ARBA00023212"/>
    </source>
</evidence>
<dbReference type="GO" id="GO:0090307">
    <property type="term" value="P:mitotic spindle assembly"/>
    <property type="evidence" value="ECO:0007669"/>
    <property type="project" value="TreeGrafter"/>
</dbReference>
<keyword evidence="3" id="KW-0963">Cytoplasm</keyword>
<dbReference type="GO" id="GO:0060236">
    <property type="term" value="P:regulation of mitotic spindle organization"/>
    <property type="evidence" value="ECO:0007669"/>
    <property type="project" value="InterPro"/>
</dbReference>
<gene>
    <name evidence="8" type="ORF">RHGRI_022489</name>
</gene>
<evidence type="ECO:0000313" key="9">
    <source>
        <dbReference type="Proteomes" id="UP000823749"/>
    </source>
</evidence>
<dbReference type="EMBL" id="JACTNZ010000008">
    <property type="protein sequence ID" value="KAG5534373.1"/>
    <property type="molecule type" value="Genomic_DNA"/>
</dbReference>
<comment type="caution">
    <text evidence="8">The sequence shown here is derived from an EMBL/GenBank/DDBJ whole genome shotgun (WGS) entry which is preliminary data.</text>
</comment>
<keyword evidence="4" id="KW-0493">Microtubule</keyword>
<evidence type="ECO:0000259" key="7">
    <source>
        <dbReference type="Pfam" id="PF06886"/>
    </source>
</evidence>
<evidence type="ECO:0000256" key="2">
    <source>
        <dbReference type="ARBA" id="ARBA00005885"/>
    </source>
</evidence>
<evidence type="ECO:0000256" key="3">
    <source>
        <dbReference type="ARBA" id="ARBA00022490"/>
    </source>
</evidence>
<reference evidence="8" key="1">
    <citation type="submission" date="2020-08" db="EMBL/GenBank/DDBJ databases">
        <title>Plant Genome Project.</title>
        <authorList>
            <person name="Zhang R.-G."/>
        </authorList>
    </citation>
    <scope>NUCLEOTIDE SEQUENCE</scope>
    <source>
        <strain evidence="8">WSP0</strain>
        <tissue evidence="8">Leaf</tissue>
    </source>
</reference>